<proteinExistence type="predicted"/>
<gene>
    <name evidence="1" type="ORF">DT376_29180</name>
</gene>
<dbReference type="Proteomes" id="UP000253594">
    <property type="component" value="Unassembled WGS sequence"/>
</dbReference>
<dbReference type="AlphaFoldDB" id="A0A367M229"/>
<sequence>MAQPLDRFVGLVTLNGEADMLHLVAPWAERYQSIQALDEAVVIVVPDLVALDGVMRPSAQADLAAVVGSLKAVAFQLIPGGIADVRSDVAVPAGSRD</sequence>
<evidence type="ECO:0000313" key="1">
    <source>
        <dbReference type="EMBL" id="RCI71428.1"/>
    </source>
</evidence>
<organism evidence="1 2">
    <name type="scientific">Pseudomonas aeruginosa</name>
    <dbReference type="NCBI Taxonomy" id="287"/>
    <lineage>
        <taxon>Bacteria</taxon>
        <taxon>Pseudomonadati</taxon>
        <taxon>Pseudomonadota</taxon>
        <taxon>Gammaproteobacteria</taxon>
        <taxon>Pseudomonadales</taxon>
        <taxon>Pseudomonadaceae</taxon>
        <taxon>Pseudomonas</taxon>
    </lineage>
</organism>
<name>A0A367M229_PSEAI</name>
<accession>A0A367M229</accession>
<dbReference type="EMBL" id="QORE01001416">
    <property type="protein sequence ID" value="RCI71428.1"/>
    <property type="molecule type" value="Genomic_DNA"/>
</dbReference>
<reference evidence="1 2" key="1">
    <citation type="submission" date="2018-07" db="EMBL/GenBank/DDBJ databases">
        <title>Mechanisms of high-level aminoglycoside resistance among Gram-negative pathogens in Brazil.</title>
        <authorList>
            <person name="Ballaben A.S."/>
            <person name="Darini A.L.C."/>
            <person name="Doi Y."/>
        </authorList>
    </citation>
    <scope>NUCLEOTIDE SEQUENCE [LARGE SCALE GENOMIC DNA]</scope>
    <source>
        <strain evidence="1 2">B2-305</strain>
    </source>
</reference>
<comment type="caution">
    <text evidence="1">The sequence shown here is derived from an EMBL/GenBank/DDBJ whole genome shotgun (WGS) entry which is preliminary data.</text>
</comment>
<evidence type="ECO:0000313" key="2">
    <source>
        <dbReference type="Proteomes" id="UP000253594"/>
    </source>
</evidence>
<protein>
    <submittedName>
        <fullName evidence="1">Uncharacterized protein</fullName>
    </submittedName>
</protein>